<comment type="caution">
    <text evidence="1">The sequence shown here is derived from an EMBL/GenBank/DDBJ whole genome shotgun (WGS) entry which is preliminary data.</text>
</comment>
<dbReference type="EMBL" id="JAKRKC020000003">
    <property type="protein sequence ID" value="MCK2221094.1"/>
    <property type="molecule type" value="Genomic_DNA"/>
</dbReference>
<proteinExistence type="predicted"/>
<dbReference type="InterPro" id="IPR019587">
    <property type="entry name" value="Polyketide_cyclase/dehydratase"/>
</dbReference>
<evidence type="ECO:0000313" key="1">
    <source>
        <dbReference type="EMBL" id="MCK2221094.1"/>
    </source>
</evidence>
<dbReference type="SUPFAM" id="SSF55961">
    <property type="entry name" value="Bet v1-like"/>
    <property type="match status" value="2"/>
</dbReference>
<keyword evidence="2" id="KW-1185">Reference proteome</keyword>
<protein>
    <submittedName>
        <fullName evidence="1">SRPBCC family protein</fullName>
    </submittedName>
</protein>
<dbReference type="Gene3D" id="3.30.530.20">
    <property type="match status" value="2"/>
</dbReference>
<accession>A0ABT0G920</accession>
<sequence>MTQATAHRAEYRITVQAPPETVFDRVADVRFWPQWFGPVVHADRAARSADRDEIQVWELGAGETVTTWRAARTLDAAALRITAGAEEWVFGARPDGGTDVSLHVTGPAADGPADGPAGREARLRDRLAELKAAAELPDELTIDFRDPVFAGGDVRDAWKVLYEADKWPEKLEHVISLDMTENVPNIQFFDMVTPVKGGGSVTTRSVRVCLPHELIVYKQITPPPLMSAHTGHWRFTPTPEGVVLESRHTCTIRPDRLDVLGPGTTVADARRFLRRHLSANSTTNLRLAKQYAEEQAGVS</sequence>
<dbReference type="CDD" id="cd08861">
    <property type="entry name" value="OtcD1_ARO-CYC_like"/>
    <property type="match status" value="1"/>
</dbReference>
<organism evidence="1 2">
    <name type="scientific">Actinomadura luzonensis</name>
    <dbReference type="NCBI Taxonomy" id="2805427"/>
    <lineage>
        <taxon>Bacteria</taxon>
        <taxon>Bacillati</taxon>
        <taxon>Actinomycetota</taxon>
        <taxon>Actinomycetes</taxon>
        <taxon>Streptosporangiales</taxon>
        <taxon>Thermomonosporaceae</taxon>
        <taxon>Actinomadura</taxon>
    </lineage>
</organism>
<name>A0ABT0G920_9ACTN</name>
<gene>
    <name evidence="1" type="ORF">MF672_045930</name>
</gene>
<dbReference type="InterPro" id="IPR023393">
    <property type="entry name" value="START-like_dom_sf"/>
</dbReference>
<reference evidence="1 2" key="1">
    <citation type="submission" date="2022-04" db="EMBL/GenBank/DDBJ databases">
        <title>Genome draft of Actinomadura sp. ATCC 31491.</title>
        <authorList>
            <person name="Shi X."/>
            <person name="Du Y."/>
        </authorList>
    </citation>
    <scope>NUCLEOTIDE SEQUENCE [LARGE SCALE GENOMIC DNA]</scope>
    <source>
        <strain evidence="1 2">ATCC 31491</strain>
    </source>
</reference>
<dbReference type="RefSeq" id="WP_242380810.1">
    <property type="nucleotide sequence ID" value="NZ_JAKRKC020000003.1"/>
</dbReference>
<dbReference type="Pfam" id="PF10604">
    <property type="entry name" value="Polyketide_cyc2"/>
    <property type="match status" value="1"/>
</dbReference>
<evidence type="ECO:0000313" key="2">
    <source>
        <dbReference type="Proteomes" id="UP001317259"/>
    </source>
</evidence>
<dbReference type="Proteomes" id="UP001317259">
    <property type="component" value="Unassembled WGS sequence"/>
</dbReference>